<evidence type="ECO:0000313" key="1">
    <source>
        <dbReference type="EMBL" id="MBP1920825.1"/>
    </source>
</evidence>
<keyword evidence="2" id="KW-1185">Reference proteome</keyword>
<accession>A0ABS4G977</accession>
<evidence type="ECO:0000313" key="2">
    <source>
        <dbReference type="Proteomes" id="UP001519271"/>
    </source>
</evidence>
<gene>
    <name evidence="1" type="ORF">J2Z34_003342</name>
</gene>
<comment type="caution">
    <text evidence="1">The sequence shown here is derived from an EMBL/GenBank/DDBJ whole genome shotgun (WGS) entry which is preliminary data.</text>
</comment>
<sequence length="53" mass="5992">MSYNMYVPTRFIFGGGRLGELHSQKLPGKKASVVISPESPPWRRTQNDFISIP</sequence>
<organism evidence="1 2">
    <name type="scientific">Youngiibacter multivorans</name>
    <dbReference type="NCBI Taxonomy" id="937251"/>
    <lineage>
        <taxon>Bacteria</taxon>
        <taxon>Bacillati</taxon>
        <taxon>Bacillota</taxon>
        <taxon>Clostridia</taxon>
        <taxon>Eubacteriales</taxon>
        <taxon>Clostridiaceae</taxon>
        <taxon>Youngiibacter</taxon>
    </lineage>
</organism>
<dbReference type="RefSeq" id="WP_209460982.1">
    <property type="nucleotide sequence ID" value="NZ_JAGGKC010000043.1"/>
</dbReference>
<proteinExistence type="predicted"/>
<protein>
    <recommendedName>
        <fullName evidence="3">Alcohol dehydrogenase</fullName>
    </recommendedName>
</protein>
<name>A0ABS4G977_9CLOT</name>
<dbReference type="EMBL" id="JAGGKC010000043">
    <property type="protein sequence ID" value="MBP1920825.1"/>
    <property type="molecule type" value="Genomic_DNA"/>
</dbReference>
<dbReference type="Proteomes" id="UP001519271">
    <property type="component" value="Unassembled WGS sequence"/>
</dbReference>
<evidence type="ECO:0008006" key="3">
    <source>
        <dbReference type="Google" id="ProtNLM"/>
    </source>
</evidence>
<reference evidence="1 2" key="1">
    <citation type="submission" date="2021-03" db="EMBL/GenBank/DDBJ databases">
        <title>Genomic Encyclopedia of Type Strains, Phase IV (KMG-IV): sequencing the most valuable type-strain genomes for metagenomic binning, comparative biology and taxonomic classification.</title>
        <authorList>
            <person name="Goeker M."/>
        </authorList>
    </citation>
    <scope>NUCLEOTIDE SEQUENCE [LARGE SCALE GENOMIC DNA]</scope>
    <source>
        <strain evidence="1 2">DSM 6139</strain>
    </source>
</reference>